<accession>A0A2G5DQD9</accession>
<name>A0A2G5DQD9_AQUCA</name>
<dbReference type="InParanoid" id="A0A2G5DQD9"/>
<gene>
    <name evidence="1" type="ORF">AQUCO_01600169v1</name>
</gene>
<protein>
    <submittedName>
        <fullName evidence="1">Uncharacterized protein</fullName>
    </submittedName>
</protein>
<keyword evidence="2" id="KW-1185">Reference proteome</keyword>
<organism evidence="1 2">
    <name type="scientific">Aquilegia coerulea</name>
    <name type="common">Rocky mountain columbine</name>
    <dbReference type="NCBI Taxonomy" id="218851"/>
    <lineage>
        <taxon>Eukaryota</taxon>
        <taxon>Viridiplantae</taxon>
        <taxon>Streptophyta</taxon>
        <taxon>Embryophyta</taxon>
        <taxon>Tracheophyta</taxon>
        <taxon>Spermatophyta</taxon>
        <taxon>Magnoliopsida</taxon>
        <taxon>Ranunculales</taxon>
        <taxon>Ranunculaceae</taxon>
        <taxon>Thalictroideae</taxon>
        <taxon>Aquilegia</taxon>
    </lineage>
</organism>
<proteinExistence type="predicted"/>
<sequence length="67" mass="7735">MEGKPNLQIESYPVFDSRPLNEAIAFIIGSGKYLEYEGLLELNQRQQPVKHIHCTWNDRASDRNTVC</sequence>
<evidence type="ECO:0000313" key="2">
    <source>
        <dbReference type="Proteomes" id="UP000230069"/>
    </source>
</evidence>
<dbReference type="Proteomes" id="UP000230069">
    <property type="component" value="Unassembled WGS sequence"/>
</dbReference>
<evidence type="ECO:0000313" key="1">
    <source>
        <dbReference type="EMBL" id="PIA45734.1"/>
    </source>
</evidence>
<reference evidence="1 2" key="1">
    <citation type="submission" date="2017-09" db="EMBL/GenBank/DDBJ databases">
        <title>WGS assembly of Aquilegia coerulea Goldsmith.</title>
        <authorList>
            <person name="Hodges S."/>
            <person name="Kramer E."/>
            <person name="Nordborg M."/>
            <person name="Tomkins J."/>
            <person name="Borevitz J."/>
            <person name="Derieg N."/>
            <person name="Yan J."/>
            <person name="Mihaltcheva S."/>
            <person name="Hayes R.D."/>
            <person name="Rokhsar D."/>
        </authorList>
    </citation>
    <scope>NUCLEOTIDE SEQUENCE [LARGE SCALE GENOMIC DNA]</scope>
    <source>
        <strain evidence="2">cv. Goldsmith</strain>
    </source>
</reference>
<dbReference type="EMBL" id="KZ305033">
    <property type="protein sequence ID" value="PIA45734.1"/>
    <property type="molecule type" value="Genomic_DNA"/>
</dbReference>
<dbReference type="STRING" id="218851.A0A2G5DQD9"/>
<dbReference type="AlphaFoldDB" id="A0A2G5DQD9"/>